<dbReference type="Pfam" id="PF00025">
    <property type="entry name" value="Arf"/>
    <property type="match status" value="1"/>
</dbReference>
<dbReference type="AlphaFoldDB" id="G0S5B2"/>
<dbReference type="SUPFAM" id="SSF52540">
    <property type="entry name" value="P-loop containing nucleoside triphosphate hydrolases"/>
    <property type="match status" value="1"/>
</dbReference>
<dbReference type="InterPro" id="IPR016035">
    <property type="entry name" value="Acyl_Trfase/lysoPLipase"/>
</dbReference>
<dbReference type="SMART" id="SM00177">
    <property type="entry name" value="ARF"/>
    <property type="match status" value="1"/>
</dbReference>
<comment type="caution">
    <text evidence="24">Lacks conserved residue(s) required for the propagation of feature annotation.</text>
</comment>
<feature type="compositionally biased region" description="Low complexity" evidence="25">
    <location>
        <begin position="248"/>
        <end position="261"/>
    </location>
</feature>
<comment type="similarity">
    <text evidence="5">Belongs to the PLPL family.</text>
</comment>
<reference evidence="27 28" key="1">
    <citation type="journal article" date="2011" name="Cell">
        <title>Insight into structure and assembly of the nuclear pore complex by utilizing the genome of a eukaryotic thermophile.</title>
        <authorList>
            <person name="Amlacher S."/>
            <person name="Sarges P."/>
            <person name="Flemming D."/>
            <person name="van Noort V."/>
            <person name="Kunze R."/>
            <person name="Devos D.P."/>
            <person name="Arumugam M."/>
            <person name="Bork P."/>
            <person name="Hurt E."/>
        </authorList>
    </citation>
    <scope>NUCLEOTIDE SEQUENCE [LARGE SCALE GENOMIC DNA]</scope>
    <source>
        <strain evidence="28">DSM 1495 / CBS 144.50 / IMI 039719</strain>
    </source>
</reference>
<evidence type="ECO:0000256" key="14">
    <source>
        <dbReference type="ARBA" id="ARBA00022927"/>
    </source>
</evidence>
<feature type="binding site" evidence="23">
    <location>
        <position position="34"/>
    </location>
    <ligand>
        <name>Mg(2+)</name>
        <dbReference type="ChEBI" id="CHEBI:18420"/>
    </ligand>
</feature>
<evidence type="ECO:0000313" key="27">
    <source>
        <dbReference type="EMBL" id="EGS20585.1"/>
    </source>
</evidence>
<dbReference type="GeneID" id="18256457"/>
<dbReference type="GO" id="GO:0003924">
    <property type="term" value="F:GTPase activity"/>
    <property type="evidence" value="ECO:0007669"/>
    <property type="project" value="InterPro"/>
</dbReference>
<evidence type="ECO:0000313" key="28">
    <source>
        <dbReference type="Proteomes" id="UP000008066"/>
    </source>
</evidence>
<sequence length="852" mass="95663">MFLINWIWDFLASLGLTNKHGKLLFLGLDNAGKTTLLHMLKNDRVAILQPTLHPTSEELTIGNVRFTTFDLGGHQQARRLWKDYFPEVNGVVFLVDAKDHERFPEAKAELDALLAMEDLAKVPFVILGNKIDHPDAVSEDELRHHLGLYQTTGKGKVPLEGIRPIEVFMCSVVMRQGYGEAIRWLSHPIGSPLGRYSAVFDLSSVKILRNSYGFAPEEFDPTLLPDVDIEFVQPDHLDAFSRALAAPSGASGNSSAPACSSRVPATGEVQREGELAPVLQAPAPSPAEMYEDPILGLRRQRHYRPRQPRRPSIDDVRASLGHSLLRWPLLVLVLAYLALLCAAYSATRALIRLTEVWRIWGNAARLRREMARARTYQEWVHLAVAMDHILGLEDWKWREESRLYDAGTVKEVVLGLDVALPRARGGEPGALEEVRRLVEACVKRDFAGVENARIYSRTHVGTKKLVERFVDQVEESLNLLASTGSIPALEKRAFFKRLSANYGRTALCLSGGATFAYHHFGVVRALLEEDVLPDIITGTSGGALVASLVGTRTDDELRQLLVPALATRITACADSLYVWLIRWWRTGARFDPVEWARLCSWWTRGSLTFREAYERTGRILNISCVPADDPHSPPLLCNYLTAPDCVIWSAVLASAAVPGLLPPVVLMNKNLHTDELTPFSLGTRWRDGSLRTDIPLRALNNLFNVTFSVVSQTNPHINTFFFPARGSVGQPVAHRQGRGWRGGFLLSALEHIIRLDLHKWLRFLRSMDILPRWLGQDWSNLWLQSALLGTITVWPAGGHISDYFNILTDPDAERLARMIRDGMLTMWPAIHFIRNRLRVERAVERGRGLCRD</sequence>
<proteinExistence type="inferred from homology"/>
<dbReference type="Pfam" id="PF01734">
    <property type="entry name" value="Patatin"/>
    <property type="match status" value="1"/>
</dbReference>
<keyword evidence="11 24" id="KW-0378">Hydrolase</keyword>
<evidence type="ECO:0000256" key="7">
    <source>
        <dbReference type="ARBA" id="ARBA00019961"/>
    </source>
</evidence>
<dbReference type="SUPFAM" id="SSF52151">
    <property type="entry name" value="FabD/lysophospholipase-like"/>
    <property type="match status" value="1"/>
</dbReference>
<dbReference type="OMA" id="PRTRFMD"/>
<gene>
    <name evidence="27" type="ORF">CTHT_0024190</name>
</gene>
<comment type="function">
    <text evidence="1">Probable lipid hydrolase.</text>
</comment>
<dbReference type="GO" id="GO:0016042">
    <property type="term" value="P:lipid catabolic process"/>
    <property type="evidence" value="ECO:0007669"/>
    <property type="project" value="UniProtKB-UniRule"/>
</dbReference>
<keyword evidence="9" id="KW-0813">Transport</keyword>
<dbReference type="InterPro" id="IPR027417">
    <property type="entry name" value="P-loop_NTPase"/>
</dbReference>
<dbReference type="KEGG" id="cthr:CTHT_0024190"/>
<dbReference type="InterPro" id="IPR021771">
    <property type="entry name" value="Triacylglycerol_lipase_N"/>
</dbReference>
<dbReference type="GO" id="GO:0012507">
    <property type="term" value="C:ER to Golgi transport vesicle membrane"/>
    <property type="evidence" value="ECO:0007669"/>
    <property type="project" value="UniProtKB-SubCell"/>
</dbReference>
<dbReference type="EMBL" id="GL988041">
    <property type="protein sequence ID" value="EGS20585.1"/>
    <property type="molecule type" value="Genomic_DNA"/>
</dbReference>
<keyword evidence="13" id="KW-0931">ER-Golgi transport</keyword>
<dbReference type="SMART" id="SM00178">
    <property type="entry name" value="SAR"/>
    <property type="match status" value="1"/>
</dbReference>
<dbReference type="GO" id="GO:0016192">
    <property type="term" value="P:vesicle-mediated transport"/>
    <property type="evidence" value="ECO:0007669"/>
    <property type="project" value="UniProtKB-KW"/>
</dbReference>
<dbReference type="CDD" id="cd00879">
    <property type="entry name" value="Sar1"/>
    <property type="match status" value="1"/>
</dbReference>
<feature type="region of interest" description="Disordered" evidence="25">
    <location>
        <begin position="248"/>
        <end position="270"/>
    </location>
</feature>
<dbReference type="InterPro" id="IPR005225">
    <property type="entry name" value="Small_GTP-bd"/>
</dbReference>
<evidence type="ECO:0000256" key="24">
    <source>
        <dbReference type="PROSITE-ProRule" id="PRU01161"/>
    </source>
</evidence>
<keyword evidence="10 22" id="KW-0547">Nucleotide-binding</keyword>
<keyword evidence="17 24" id="KW-0443">Lipid metabolism</keyword>
<evidence type="ECO:0000256" key="12">
    <source>
        <dbReference type="ARBA" id="ARBA00022824"/>
    </source>
</evidence>
<feature type="binding site" evidence="22">
    <location>
        <begin position="129"/>
        <end position="132"/>
    </location>
    <ligand>
        <name>GTP</name>
        <dbReference type="ChEBI" id="CHEBI:37565"/>
    </ligand>
</feature>
<dbReference type="Proteomes" id="UP000008066">
    <property type="component" value="Unassembled WGS sequence"/>
</dbReference>
<dbReference type="NCBIfam" id="TIGR00231">
    <property type="entry name" value="small_GTP"/>
    <property type="match status" value="1"/>
</dbReference>
<dbReference type="Gene3D" id="3.40.50.300">
    <property type="entry name" value="P-loop containing nucleotide triphosphate hydrolases"/>
    <property type="match status" value="1"/>
</dbReference>
<dbReference type="PROSITE" id="PS51417">
    <property type="entry name" value="ARF"/>
    <property type="match status" value="1"/>
</dbReference>
<dbReference type="InterPro" id="IPR002641">
    <property type="entry name" value="PNPLA_dom"/>
</dbReference>
<comment type="catalytic activity">
    <reaction evidence="21">
        <text>GTP + H2O = GDP + phosphate + H(+)</text>
        <dbReference type="Rhea" id="RHEA:19669"/>
        <dbReference type="ChEBI" id="CHEBI:15377"/>
        <dbReference type="ChEBI" id="CHEBI:15378"/>
        <dbReference type="ChEBI" id="CHEBI:37565"/>
        <dbReference type="ChEBI" id="CHEBI:43474"/>
        <dbReference type="ChEBI" id="CHEBI:58189"/>
    </reaction>
</comment>
<dbReference type="RefSeq" id="XP_006692881.1">
    <property type="nucleotide sequence ID" value="XM_006692818.1"/>
</dbReference>
<protein>
    <recommendedName>
        <fullName evidence="8">Small COPII coat GTPase SAR1</fullName>
    </recommendedName>
    <alternativeName>
        <fullName evidence="7">Small COPII coat GTPase sar1</fullName>
    </alternativeName>
</protein>
<feature type="active site" description="Proton acceptor" evidence="24">
    <location>
        <position position="687"/>
    </location>
</feature>
<dbReference type="GO" id="GO:0000139">
    <property type="term" value="C:Golgi membrane"/>
    <property type="evidence" value="ECO:0007669"/>
    <property type="project" value="UniProtKB-SubCell"/>
</dbReference>
<evidence type="ECO:0000256" key="19">
    <source>
        <dbReference type="ARBA" id="ARBA00023136"/>
    </source>
</evidence>
<evidence type="ECO:0000256" key="25">
    <source>
        <dbReference type="SAM" id="MobiDB-lite"/>
    </source>
</evidence>
<evidence type="ECO:0000259" key="26">
    <source>
        <dbReference type="PROSITE" id="PS51635"/>
    </source>
</evidence>
<keyword evidence="23" id="KW-0460">Magnesium</keyword>
<dbReference type="eggNOG" id="KOG2214">
    <property type="taxonomic scope" value="Eukaryota"/>
</dbReference>
<dbReference type="eggNOG" id="KOG0077">
    <property type="taxonomic scope" value="Eukaryota"/>
</dbReference>
<keyword evidence="18 22" id="KW-0342">GTP-binding</keyword>
<keyword evidence="20" id="KW-0968">Cytoplasmic vesicle</keyword>
<feature type="active site" description="Nucleophile" evidence="24">
    <location>
        <position position="540"/>
    </location>
</feature>
<dbReference type="PANTHER" id="PTHR14226:SF66">
    <property type="entry name" value="TRIACYLGLYCEROL LIPASE PTL2"/>
    <property type="match status" value="1"/>
</dbReference>
<accession>G0S5B2</accession>
<dbReference type="GO" id="GO:0005789">
    <property type="term" value="C:endoplasmic reticulum membrane"/>
    <property type="evidence" value="ECO:0007669"/>
    <property type="project" value="UniProtKB-SubCell"/>
</dbReference>
<dbReference type="PROSITE" id="PS51635">
    <property type="entry name" value="PNPLA"/>
    <property type="match status" value="1"/>
</dbReference>
<feature type="short sequence motif" description="GXSXG" evidence="24">
    <location>
        <begin position="538"/>
        <end position="542"/>
    </location>
</feature>
<dbReference type="PROSITE" id="PS51422">
    <property type="entry name" value="SAR1"/>
    <property type="match status" value="1"/>
</dbReference>
<keyword evidence="23" id="KW-0479">Metal-binding</keyword>
<dbReference type="InterPro" id="IPR050301">
    <property type="entry name" value="NTE"/>
</dbReference>
<feature type="binding site" evidence="22">
    <location>
        <position position="73"/>
    </location>
    <ligand>
        <name>GTP</name>
        <dbReference type="ChEBI" id="CHEBI:37565"/>
    </ligand>
</feature>
<dbReference type="GO" id="GO:0005525">
    <property type="term" value="F:GTP binding"/>
    <property type="evidence" value="ECO:0007669"/>
    <property type="project" value="UniProtKB-KW"/>
</dbReference>
<dbReference type="FunFam" id="3.40.50.300:FF:000161">
    <property type="entry name" value="Small COPII coat GTPase"/>
    <property type="match status" value="1"/>
</dbReference>
<evidence type="ECO:0000256" key="13">
    <source>
        <dbReference type="ARBA" id="ARBA00022892"/>
    </source>
</evidence>
<dbReference type="Pfam" id="PF11815">
    <property type="entry name" value="DUF3336"/>
    <property type="match status" value="1"/>
</dbReference>
<evidence type="ECO:0000256" key="2">
    <source>
        <dbReference type="ARBA" id="ARBA00004255"/>
    </source>
</evidence>
<dbReference type="GO" id="GO:0004806">
    <property type="term" value="F:triacylglycerol lipase activity"/>
    <property type="evidence" value="ECO:0007669"/>
    <property type="project" value="InterPro"/>
</dbReference>
<dbReference type="CDD" id="cd07232">
    <property type="entry name" value="Pat_PLPL"/>
    <property type="match status" value="1"/>
</dbReference>
<keyword evidence="14" id="KW-0653">Protein transport</keyword>
<dbReference type="GO" id="GO:0006641">
    <property type="term" value="P:triglyceride metabolic process"/>
    <property type="evidence" value="ECO:0007669"/>
    <property type="project" value="UniProtKB-ARBA"/>
</dbReference>
<keyword evidence="16" id="KW-0333">Golgi apparatus</keyword>
<keyword evidence="15 24" id="KW-0442">Lipid degradation</keyword>
<organism evidence="28">
    <name type="scientific">Chaetomium thermophilum (strain DSM 1495 / CBS 144.50 / IMI 039719)</name>
    <name type="common">Thermochaetoides thermophila</name>
    <dbReference type="NCBI Taxonomy" id="759272"/>
    <lineage>
        <taxon>Eukaryota</taxon>
        <taxon>Fungi</taxon>
        <taxon>Dikarya</taxon>
        <taxon>Ascomycota</taxon>
        <taxon>Pezizomycotina</taxon>
        <taxon>Sordariomycetes</taxon>
        <taxon>Sordariomycetidae</taxon>
        <taxon>Sordariales</taxon>
        <taxon>Chaetomiaceae</taxon>
        <taxon>Thermochaetoides</taxon>
    </lineage>
</organism>
<evidence type="ECO:0000256" key="6">
    <source>
        <dbReference type="ARBA" id="ARBA00007507"/>
    </source>
</evidence>
<evidence type="ECO:0000256" key="22">
    <source>
        <dbReference type="PIRSR" id="PIRSR606689-1"/>
    </source>
</evidence>
<evidence type="ECO:0000256" key="5">
    <source>
        <dbReference type="ARBA" id="ARBA00006104"/>
    </source>
</evidence>
<feature type="binding site" evidence="23">
    <location>
        <position position="51"/>
    </location>
    <ligand>
        <name>Mg(2+)</name>
        <dbReference type="ChEBI" id="CHEBI:18420"/>
    </ligand>
</feature>
<comment type="similarity">
    <text evidence="6">Belongs to the small GTPase superfamily. SAR1 family.</text>
</comment>
<keyword evidence="12" id="KW-0256">Endoplasmic reticulum</keyword>
<evidence type="ECO:0000256" key="3">
    <source>
        <dbReference type="ARBA" id="ARBA00004299"/>
    </source>
</evidence>
<evidence type="ECO:0000256" key="20">
    <source>
        <dbReference type="ARBA" id="ARBA00023329"/>
    </source>
</evidence>
<dbReference type="STRING" id="759272.G0S5B2"/>
<keyword evidence="28" id="KW-1185">Reference proteome</keyword>
<dbReference type="GO" id="GO:0015031">
    <property type="term" value="P:protein transport"/>
    <property type="evidence" value="ECO:0007669"/>
    <property type="project" value="UniProtKB-KW"/>
</dbReference>
<evidence type="ECO:0000256" key="17">
    <source>
        <dbReference type="ARBA" id="ARBA00023098"/>
    </source>
</evidence>
<evidence type="ECO:0000256" key="4">
    <source>
        <dbReference type="ARBA" id="ARBA00004397"/>
    </source>
</evidence>
<evidence type="ECO:0000256" key="16">
    <source>
        <dbReference type="ARBA" id="ARBA00023034"/>
    </source>
</evidence>
<dbReference type="PRINTS" id="PR00328">
    <property type="entry name" value="SAR1GTPBP"/>
</dbReference>
<keyword evidence="19" id="KW-0472">Membrane</keyword>
<evidence type="ECO:0000256" key="8">
    <source>
        <dbReference type="ARBA" id="ARBA00021124"/>
    </source>
</evidence>
<dbReference type="Gene3D" id="3.40.1090.10">
    <property type="entry name" value="Cytosolic phospholipase A2 catalytic domain"/>
    <property type="match status" value="2"/>
</dbReference>
<name>G0S5B2_CHATD</name>
<dbReference type="PANTHER" id="PTHR14226">
    <property type="entry name" value="NEUROPATHY TARGET ESTERASE/SWISS CHEESE D.MELANOGASTER"/>
    <property type="match status" value="1"/>
</dbReference>
<feature type="binding site" evidence="22">
    <location>
        <begin position="27"/>
        <end position="34"/>
    </location>
    <ligand>
        <name>GTP</name>
        <dbReference type="ChEBI" id="CHEBI:37565"/>
    </ligand>
</feature>
<comment type="subcellular location">
    <subcellularLocation>
        <location evidence="3">Cytoplasmic vesicle</location>
        <location evidence="3">COPII-coated vesicle membrane</location>
        <topology evidence="3">Peripheral membrane protein</topology>
        <orientation evidence="3">Cytoplasmic side</orientation>
    </subcellularLocation>
    <subcellularLocation>
        <location evidence="4">Endoplasmic reticulum membrane</location>
        <topology evidence="4">Peripheral membrane protein</topology>
        <orientation evidence="4">Cytoplasmic side</orientation>
    </subcellularLocation>
    <subcellularLocation>
        <location evidence="2">Golgi apparatus membrane</location>
        <topology evidence="2">Peripheral membrane protein</topology>
        <orientation evidence="2">Cytoplasmic side</orientation>
    </subcellularLocation>
</comment>
<evidence type="ECO:0000256" key="10">
    <source>
        <dbReference type="ARBA" id="ARBA00022741"/>
    </source>
</evidence>
<evidence type="ECO:0000256" key="15">
    <source>
        <dbReference type="ARBA" id="ARBA00022963"/>
    </source>
</evidence>
<evidence type="ECO:0000256" key="11">
    <source>
        <dbReference type="ARBA" id="ARBA00022801"/>
    </source>
</evidence>
<dbReference type="GO" id="GO:0046872">
    <property type="term" value="F:metal ion binding"/>
    <property type="evidence" value="ECO:0007669"/>
    <property type="project" value="UniProtKB-KW"/>
</dbReference>
<evidence type="ECO:0000256" key="9">
    <source>
        <dbReference type="ARBA" id="ARBA00022448"/>
    </source>
</evidence>
<evidence type="ECO:0000256" key="23">
    <source>
        <dbReference type="PIRSR" id="PIRSR606689-2"/>
    </source>
</evidence>
<evidence type="ECO:0000256" key="18">
    <source>
        <dbReference type="ARBA" id="ARBA00023134"/>
    </source>
</evidence>
<evidence type="ECO:0000256" key="1">
    <source>
        <dbReference type="ARBA" id="ARBA00002682"/>
    </source>
</evidence>
<evidence type="ECO:0000256" key="21">
    <source>
        <dbReference type="ARBA" id="ARBA00048548"/>
    </source>
</evidence>
<dbReference type="InterPro" id="IPR006689">
    <property type="entry name" value="Small_GTPase_ARF/SAR"/>
</dbReference>
<dbReference type="HOGENOM" id="CLU_009031_2_0_1"/>
<feature type="domain" description="PNPLA" evidence="26">
    <location>
        <begin position="507"/>
        <end position="700"/>
    </location>
</feature>
<dbReference type="OrthoDB" id="2011769at2759"/>